<gene>
    <name evidence="2" type="ORF">HJO_01040</name>
</gene>
<protein>
    <submittedName>
        <fullName evidence="2">Uncharacterized protein</fullName>
    </submittedName>
</protein>
<dbReference type="Proteomes" id="UP000025171">
    <property type="component" value="Unassembled WGS sequence"/>
</dbReference>
<dbReference type="eggNOG" id="ENOG50343D3">
    <property type="taxonomic scope" value="Bacteria"/>
</dbReference>
<reference evidence="2 3" key="1">
    <citation type="journal article" date="2014" name="Antonie Van Leeuwenhoek">
        <title>Hyphomonas beringensis sp. nov. and Hyphomonas chukchiensis sp. nov., isolated from surface seawater of the Bering Sea and Chukchi Sea.</title>
        <authorList>
            <person name="Li C."/>
            <person name="Lai Q."/>
            <person name="Li G."/>
            <person name="Dong C."/>
            <person name="Wang J."/>
            <person name="Liao Y."/>
            <person name="Shao Z."/>
        </authorList>
    </citation>
    <scope>NUCLEOTIDE SEQUENCE [LARGE SCALE GENOMIC DNA]</scope>
    <source>
        <strain evidence="2 3">MHS-2</strain>
    </source>
</reference>
<keyword evidence="1" id="KW-0812">Transmembrane</keyword>
<evidence type="ECO:0000256" key="1">
    <source>
        <dbReference type="SAM" id="Phobius"/>
    </source>
</evidence>
<dbReference type="AlphaFoldDB" id="A0A059FTI3"/>
<accession>A0A059FTI3</accession>
<dbReference type="STRING" id="1280950.HJO_01040"/>
<dbReference type="RefSeq" id="WP_035612642.1">
    <property type="nucleotide sequence ID" value="NZ_ARYK01000001.1"/>
</dbReference>
<dbReference type="EMBL" id="ARYK01000001">
    <property type="protein sequence ID" value="KCZ93917.1"/>
    <property type="molecule type" value="Genomic_DNA"/>
</dbReference>
<name>A0A059FTI3_9PROT</name>
<dbReference type="PATRIC" id="fig|1280950.3.peg.212"/>
<proteinExistence type="predicted"/>
<feature type="transmembrane region" description="Helical" evidence="1">
    <location>
        <begin position="34"/>
        <end position="62"/>
    </location>
</feature>
<organism evidence="2 3">
    <name type="scientific">Hyphomonas johnsonii MHS-2</name>
    <dbReference type="NCBI Taxonomy" id="1280950"/>
    <lineage>
        <taxon>Bacteria</taxon>
        <taxon>Pseudomonadati</taxon>
        <taxon>Pseudomonadota</taxon>
        <taxon>Alphaproteobacteria</taxon>
        <taxon>Hyphomonadales</taxon>
        <taxon>Hyphomonadaceae</taxon>
        <taxon>Hyphomonas</taxon>
    </lineage>
</organism>
<evidence type="ECO:0000313" key="3">
    <source>
        <dbReference type="Proteomes" id="UP000025171"/>
    </source>
</evidence>
<sequence>MDSTKLRLMAAAAGLVFGLGGTFALCVALTLALATYLGMVGACFTVAALMLAAACACLYIFLDPGRSSADEIEDIEEATADALADLPFDALKSLVEKRPLTVAAIAMVAGYSLVRDPASVSRHIQRFMVGLI</sequence>
<evidence type="ECO:0000313" key="2">
    <source>
        <dbReference type="EMBL" id="KCZ93917.1"/>
    </source>
</evidence>
<keyword evidence="3" id="KW-1185">Reference proteome</keyword>
<comment type="caution">
    <text evidence="2">The sequence shown here is derived from an EMBL/GenBank/DDBJ whole genome shotgun (WGS) entry which is preliminary data.</text>
</comment>
<dbReference type="OrthoDB" id="7619687at2"/>
<keyword evidence="1" id="KW-0472">Membrane</keyword>
<keyword evidence="1" id="KW-1133">Transmembrane helix</keyword>